<dbReference type="PANTHER" id="PTHR43150">
    <property type="entry name" value="HYPERKINETIC, ISOFORM M"/>
    <property type="match status" value="1"/>
</dbReference>
<dbReference type="Pfam" id="PF00248">
    <property type="entry name" value="Aldo_ket_red"/>
    <property type="match status" value="1"/>
</dbReference>
<evidence type="ECO:0000313" key="5">
    <source>
        <dbReference type="EMBL" id="KAI3428542.1"/>
    </source>
</evidence>
<keyword evidence="2" id="KW-0521">NADP</keyword>
<dbReference type="OrthoDB" id="2310150at2759"/>
<comment type="caution">
    <text evidence="5">The sequence shown here is derived from an EMBL/GenBank/DDBJ whole genome shotgun (WGS) entry which is preliminary data.</text>
</comment>
<proteinExistence type="inferred from homology"/>
<dbReference type="EMBL" id="SIDB01000009">
    <property type="protein sequence ID" value="KAI3428542.1"/>
    <property type="molecule type" value="Genomic_DNA"/>
</dbReference>
<sequence length="368" mass="40720">MTYWPSWAPDHCADHTPQLFTSSSHAGTSIEHVAAARYTFLVKMEYRQLGRTGLKVSCLGYGFWVTAGYQTGVAEAKELIQKCLDYGVNFFDNAEVYANGEAEKIMGQALKELEVPRNEVVLTTKIFFGTGSDAPTSKGLSRKHIIEGTKASLQRLQVDHVDVLYCHRPDPNTPIEETVRAMNWAIDQGLTFYWGTSEWSHDQIAEAWSIADRLGLVGPCVEQPEYNLFHRKRVEEEYGPLYGKHGTGLTTWSPLCSGILTGKYSGGSVPEGSRMGLERYKHLAQQQLVEKKHQLELVDQLKPVADELGCSLAQLALAWCAKNPNVSSVITGSTKVSQVEDNMGALKVIPKLTDEVLKKIDSIVGTPS</sequence>
<name>A0A9D4TLE2_CHLVU</name>
<dbReference type="PRINTS" id="PR01577">
    <property type="entry name" value="KCNABCHANNEL"/>
</dbReference>
<evidence type="ECO:0000256" key="1">
    <source>
        <dbReference type="ARBA" id="ARBA00006515"/>
    </source>
</evidence>
<organism evidence="5 6">
    <name type="scientific">Chlorella vulgaris</name>
    <name type="common">Green alga</name>
    <dbReference type="NCBI Taxonomy" id="3077"/>
    <lineage>
        <taxon>Eukaryota</taxon>
        <taxon>Viridiplantae</taxon>
        <taxon>Chlorophyta</taxon>
        <taxon>core chlorophytes</taxon>
        <taxon>Trebouxiophyceae</taxon>
        <taxon>Chlorellales</taxon>
        <taxon>Chlorellaceae</taxon>
        <taxon>Chlorella clade</taxon>
        <taxon>Chlorella</taxon>
    </lineage>
</organism>
<dbReference type="AlphaFoldDB" id="A0A9D4TLE2"/>
<dbReference type="InterPro" id="IPR023210">
    <property type="entry name" value="NADP_OxRdtase_dom"/>
</dbReference>
<dbReference type="Gene3D" id="3.20.20.100">
    <property type="entry name" value="NADP-dependent oxidoreductase domain"/>
    <property type="match status" value="1"/>
</dbReference>
<keyword evidence="3" id="KW-0560">Oxidoreductase</keyword>
<dbReference type="InterPro" id="IPR036812">
    <property type="entry name" value="NAD(P)_OxRdtase_dom_sf"/>
</dbReference>
<dbReference type="SUPFAM" id="SSF51430">
    <property type="entry name" value="NAD(P)-linked oxidoreductase"/>
    <property type="match status" value="1"/>
</dbReference>
<evidence type="ECO:0000256" key="3">
    <source>
        <dbReference type="ARBA" id="ARBA00023002"/>
    </source>
</evidence>
<evidence type="ECO:0000259" key="4">
    <source>
        <dbReference type="Pfam" id="PF00248"/>
    </source>
</evidence>
<reference evidence="5" key="1">
    <citation type="journal article" date="2019" name="Plant J.">
        <title>Chlorella vulgaris genome assembly and annotation reveals the molecular basis for metabolic acclimation to high light conditions.</title>
        <authorList>
            <person name="Cecchin M."/>
            <person name="Marcolungo L."/>
            <person name="Rossato M."/>
            <person name="Girolomoni L."/>
            <person name="Cosentino E."/>
            <person name="Cuine S."/>
            <person name="Li-Beisson Y."/>
            <person name="Delledonne M."/>
            <person name="Ballottari M."/>
        </authorList>
    </citation>
    <scope>NUCLEOTIDE SEQUENCE</scope>
    <source>
        <strain evidence="5">211/11P</strain>
    </source>
</reference>
<dbReference type="Proteomes" id="UP001055712">
    <property type="component" value="Unassembled WGS sequence"/>
</dbReference>
<dbReference type="InterPro" id="IPR005399">
    <property type="entry name" value="K_chnl_volt-dep_bsu_KCNAB-rel"/>
</dbReference>
<protein>
    <recommendedName>
        <fullName evidence="4">NADP-dependent oxidoreductase domain-containing protein</fullName>
    </recommendedName>
</protein>
<dbReference type="PANTHER" id="PTHR43150:SF2">
    <property type="entry name" value="HYPERKINETIC, ISOFORM M"/>
    <property type="match status" value="1"/>
</dbReference>
<reference evidence="5" key="2">
    <citation type="submission" date="2020-11" db="EMBL/GenBank/DDBJ databases">
        <authorList>
            <person name="Cecchin M."/>
            <person name="Marcolungo L."/>
            <person name="Rossato M."/>
            <person name="Girolomoni L."/>
            <person name="Cosentino E."/>
            <person name="Cuine S."/>
            <person name="Li-Beisson Y."/>
            <person name="Delledonne M."/>
            <person name="Ballottari M."/>
        </authorList>
    </citation>
    <scope>NUCLEOTIDE SEQUENCE</scope>
    <source>
        <strain evidence="5">211/11P</strain>
        <tissue evidence="5">Whole cell</tissue>
    </source>
</reference>
<dbReference type="CDD" id="cd19143">
    <property type="entry name" value="AKR_AKR6C1_2"/>
    <property type="match status" value="1"/>
</dbReference>
<feature type="domain" description="NADP-dependent oxidoreductase" evidence="4">
    <location>
        <begin position="59"/>
        <end position="363"/>
    </location>
</feature>
<dbReference type="GO" id="GO:0016491">
    <property type="term" value="F:oxidoreductase activity"/>
    <property type="evidence" value="ECO:0007669"/>
    <property type="project" value="UniProtKB-KW"/>
</dbReference>
<accession>A0A9D4TLE2</accession>
<comment type="similarity">
    <text evidence="1">Belongs to the shaker potassium channel beta subunit family.</text>
</comment>
<evidence type="ECO:0000313" key="6">
    <source>
        <dbReference type="Proteomes" id="UP001055712"/>
    </source>
</evidence>
<gene>
    <name evidence="5" type="ORF">D9Q98_007364</name>
</gene>
<evidence type="ECO:0000256" key="2">
    <source>
        <dbReference type="ARBA" id="ARBA00022857"/>
    </source>
</evidence>
<keyword evidence="6" id="KW-1185">Reference proteome</keyword>